<dbReference type="PROSITE" id="PS51450">
    <property type="entry name" value="LRR"/>
    <property type="match status" value="1"/>
</dbReference>
<feature type="signal peptide" evidence="5">
    <location>
        <begin position="1"/>
        <end position="18"/>
    </location>
</feature>
<keyword evidence="4" id="KW-0812">Transmembrane</keyword>
<feature type="compositionally biased region" description="Basic and acidic residues" evidence="3">
    <location>
        <begin position="514"/>
        <end position="531"/>
    </location>
</feature>
<accession>A0A8K0CAT9</accession>
<keyword evidence="2" id="KW-0677">Repeat</keyword>
<dbReference type="SUPFAM" id="SSF52075">
    <property type="entry name" value="Outer arm dynein light chain 1"/>
    <property type="match status" value="1"/>
</dbReference>
<feature type="transmembrane region" description="Helical" evidence="4">
    <location>
        <begin position="422"/>
        <end position="441"/>
    </location>
</feature>
<keyword evidence="1" id="KW-0433">Leucine-rich repeat</keyword>
<gene>
    <name evidence="6" type="ORF">ILUMI_24264</name>
</gene>
<feature type="compositionally biased region" description="Acidic residues" evidence="3">
    <location>
        <begin position="275"/>
        <end position="294"/>
    </location>
</feature>
<dbReference type="InterPro" id="IPR032675">
    <property type="entry name" value="LRR_dom_sf"/>
</dbReference>
<proteinExistence type="predicted"/>
<keyword evidence="4" id="KW-1133">Transmembrane helix</keyword>
<feature type="region of interest" description="Disordered" evidence="3">
    <location>
        <begin position="273"/>
        <end position="294"/>
    </location>
</feature>
<dbReference type="Proteomes" id="UP000801492">
    <property type="component" value="Unassembled WGS sequence"/>
</dbReference>
<evidence type="ECO:0000256" key="3">
    <source>
        <dbReference type="SAM" id="MobiDB-lite"/>
    </source>
</evidence>
<reference evidence="6" key="1">
    <citation type="submission" date="2019-08" db="EMBL/GenBank/DDBJ databases">
        <title>The genome of the North American firefly Photinus pyralis.</title>
        <authorList>
            <consortium name="Photinus pyralis genome working group"/>
            <person name="Fallon T.R."/>
            <person name="Sander Lower S.E."/>
            <person name="Weng J.-K."/>
        </authorList>
    </citation>
    <scope>NUCLEOTIDE SEQUENCE</scope>
    <source>
        <strain evidence="6">TRF0915ILg1</strain>
        <tissue evidence="6">Whole body</tissue>
    </source>
</reference>
<sequence>MIMWTFFGLLLLTNGILGAPVSSCPKSCSCAAREIYLEVHCKSFNGLKKSQLSPEQITAIVALDVNGSTTKANPDLSHLHHLKRLTLTSNKIQEIVVAHLPKSLEYLDLSKNFITHPPQALELLPALKEVNLFGNPISCSCASLAVRDILLERGVTVAKRVKCESPENLRGKEWLTTTCDQNVENLFGEMQGDAPYEGSGSGDVDLVTDNEPTEKGNKWDTSIEDEFIPVSTSSPSPVELTTAETEFEGSGDGNESTTEVVVLEEKQELSTVAPDYEDDDDEEENYDYLQTDEPEVTEPPAVTMDMSLLNRGVVKACNFNCSTPSPLGHSNDTDVLPAPGFKEAIEIVVNDIFGNAETTTTTTTTSTTTLTTTSTEAEKEKETITTDKNGTLTDAELIEDDLNVKDRKENIEEPAKQSNSTFIFLAVLLLVIICLVIYAIVKKRSINRSRQLQPNRPEEKEKIPEEVELIKKVNAETDKPNGTHETIPLMNGHNENQHKTAEEALPPDANDASKQGEEYEDVELRPKKAEQKNLLTPEAKRVTIKASEIPNSTPKTPILVTRHVNSDGSVVTTPNVDQNV</sequence>
<feature type="chain" id="PRO_5035425900" evidence="5">
    <location>
        <begin position="19"/>
        <end position="580"/>
    </location>
</feature>
<feature type="region of interest" description="Disordered" evidence="3">
    <location>
        <begin position="505"/>
        <end position="536"/>
    </location>
</feature>
<feature type="compositionally biased region" description="Low complexity" evidence="3">
    <location>
        <begin position="362"/>
        <end position="375"/>
    </location>
</feature>
<keyword evidence="5" id="KW-0732">Signal</keyword>
<dbReference type="EMBL" id="VTPC01090685">
    <property type="protein sequence ID" value="KAF2881906.1"/>
    <property type="molecule type" value="Genomic_DNA"/>
</dbReference>
<dbReference type="InterPro" id="IPR001611">
    <property type="entry name" value="Leu-rich_rpt"/>
</dbReference>
<evidence type="ECO:0000313" key="6">
    <source>
        <dbReference type="EMBL" id="KAF2881906.1"/>
    </source>
</evidence>
<organism evidence="6 7">
    <name type="scientific">Ignelater luminosus</name>
    <name type="common">Cucubano</name>
    <name type="synonym">Pyrophorus luminosus</name>
    <dbReference type="NCBI Taxonomy" id="2038154"/>
    <lineage>
        <taxon>Eukaryota</taxon>
        <taxon>Metazoa</taxon>
        <taxon>Ecdysozoa</taxon>
        <taxon>Arthropoda</taxon>
        <taxon>Hexapoda</taxon>
        <taxon>Insecta</taxon>
        <taxon>Pterygota</taxon>
        <taxon>Neoptera</taxon>
        <taxon>Endopterygota</taxon>
        <taxon>Coleoptera</taxon>
        <taxon>Polyphaga</taxon>
        <taxon>Elateriformia</taxon>
        <taxon>Elateroidea</taxon>
        <taxon>Elateridae</taxon>
        <taxon>Agrypninae</taxon>
        <taxon>Pyrophorini</taxon>
        <taxon>Ignelater</taxon>
    </lineage>
</organism>
<evidence type="ECO:0000256" key="4">
    <source>
        <dbReference type="SAM" id="Phobius"/>
    </source>
</evidence>
<dbReference type="PANTHER" id="PTHR24366:SF96">
    <property type="entry name" value="LEUCINE RICH REPEAT CONTAINING 53"/>
    <property type="match status" value="1"/>
</dbReference>
<evidence type="ECO:0000256" key="5">
    <source>
        <dbReference type="SAM" id="SignalP"/>
    </source>
</evidence>
<dbReference type="Gene3D" id="3.80.10.10">
    <property type="entry name" value="Ribonuclease Inhibitor"/>
    <property type="match status" value="1"/>
</dbReference>
<dbReference type="OrthoDB" id="1741314at2759"/>
<keyword evidence="4" id="KW-0472">Membrane</keyword>
<name>A0A8K0CAT9_IGNLU</name>
<keyword evidence="7" id="KW-1185">Reference proteome</keyword>
<dbReference type="AlphaFoldDB" id="A0A8K0CAT9"/>
<protein>
    <submittedName>
        <fullName evidence="6">Uncharacterized protein</fullName>
    </submittedName>
</protein>
<comment type="caution">
    <text evidence="6">The sequence shown here is derived from an EMBL/GenBank/DDBJ whole genome shotgun (WGS) entry which is preliminary data.</text>
</comment>
<evidence type="ECO:0000313" key="7">
    <source>
        <dbReference type="Proteomes" id="UP000801492"/>
    </source>
</evidence>
<dbReference type="PANTHER" id="PTHR24366">
    <property type="entry name" value="IG(IMMUNOGLOBULIN) AND LRR(LEUCINE RICH REPEAT) DOMAINS"/>
    <property type="match status" value="1"/>
</dbReference>
<evidence type="ECO:0000256" key="2">
    <source>
        <dbReference type="ARBA" id="ARBA00022737"/>
    </source>
</evidence>
<feature type="region of interest" description="Disordered" evidence="3">
    <location>
        <begin position="362"/>
        <end position="382"/>
    </location>
</feature>
<evidence type="ECO:0000256" key="1">
    <source>
        <dbReference type="ARBA" id="ARBA00022614"/>
    </source>
</evidence>
<dbReference type="Pfam" id="PF13855">
    <property type="entry name" value="LRR_8"/>
    <property type="match status" value="1"/>
</dbReference>